<sequence length="56" mass="6793">MREKPVIGATVRERREAISADESERNGDWREREERRWRRRLRDRNGDIVRANGSLE</sequence>
<reference evidence="1 2" key="1">
    <citation type="submission" date="2019-06" db="EMBL/GenBank/DDBJ databases">
        <title>A chromosomal-level reference genome of Carpinus fangiana (Coryloideae, Betulaceae).</title>
        <authorList>
            <person name="Yang X."/>
            <person name="Wang Z."/>
            <person name="Zhang L."/>
            <person name="Hao G."/>
            <person name="Liu J."/>
            <person name="Yang Y."/>
        </authorList>
    </citation>
    <scope>NUCLEOTIDE SEQUENCE [LARGE SCALE GENOMIC DNA]</scope>
    <source>
        <strain evidence="1">Cfa_2016G</strain>
        <tissue evidence="1">Leaf</tissue>
    </source>
</reference>
<organism evidence="1 2">
    <name type="scientific">Carpinus fangiana</name>
    <dbReference type="NCBI Taxonomy" id="176857"/>
    <lineage>
        <taxon>Eukaryota</taxon>
        <taxon>Viridiplantae</taxon>
        <taxon>Streptophyta</taxon>
        <taxon>Embryophyta</taxon>
        <taxon>Tracheophyta</taxon>
        <taxon>Spermatophyta</taxon>
        <taxon>Magnoliopsida</taxon>
        <taxon>eudicotyledons</taxon>
        <taxon>Gunneridae</taxon>
        <taxon>Pentapetalae</taxon>
        <taxon>rosids</taxon>
        <taxon>fabids</taxon>
        <taxon>Fagales</taxon>
        <taxon>Betulaceae</taxon>
        <taxon>Carpinus</taxon>
    </lineage>
</organism>
<name>A0A5N6R7J9_9ROSI</name>
<dbReference type="AlphaFoldDB" id="A0A5N6R7J9"/>
<protein>
    <submittedName>
        <fullName evidence="1">Uncharacterized protein</fullName>
    </submittedName>
</protein>
<evidence type="ECO:0000313" key="2">
    <source>
        <dbReference type="Proteomes" id="UP000327013"/>
    </source>
</evidence>
<evidence type="ECO:0000313" key="1">
    <source>
        <dbReference type="EMBL" id="KAE8055757.1"/>
    </source>
</evidence>
<gene>
    <name evidence="1" type="ORF">FH972_012579</name>
</gene>
<proteinExistence type="predicted"/>
<dbReference type="Proteomes" id="UP000327013">
    <property type="component" value="Chromosome 5"/>
</dbReference>
<dbReference type="EMBL" id="CM017325">
    <property type="protein sequence ID" value="KAE8055757.1"/>
    <property type="molecule type" value="Genomic_DNA"/>
</dbReference>
<keyword evidence="2" id="KW-1185">Reference proteome</keyword>
<accession>A0A5N6R7J9</accession>